<keyword evidence="1" id="KW-0646">Protease inhibitor</keyword>
<dbReference type="PANTHER" id="PTHR10913:SF45">
    <property type="entry name" value="FOLLISTATIN, ISOFORM A-RELATED"/>
    <property type="match status" value="1"/>
</dbReference>
<dbReference type="OrthoDB" id="88853at2759"/>
<keyword evidence="2" id="KW-0722">Serine protease inhibitor</keyword>
<protein>
    <submittedName>
        <fullName evidence="5">FSTL5 protein</fullName>
    </submittedName>
</protein>
<organism evidence="5 6">
    <name type="scientific">Branchiostoma lanceolatum</name>
    <name type="common">Common lancelet</name>
    <name type="synonym">Amphioxus lanceolatum</name>
    <dbReference type="NCBI Taxonomy" id="7740"/>
    <lineage>
        <taxon>Eukaryota</taxon>
        <taxon>Metazoa</taxon>
        <taxon>Chordata</taxon>
        <taxon>Cephalochordata</taxon>
        <taxon>Leptocardii</taxon>
        <taxon>Amphioxiformes</taxon>
        <taxon>Branchiostomatidae</taxon>
        <taxon>Branchiostoma</taxon>
    </lineage>
</organism>
<dbReference type="Gene3D" id="3.30.60.30">
    <property type="match status" value="1"/>
</dbReference>
<dbReference type="EMBL" id="OV696701">
    <property type="protein sequence ID" value="CAH1247773.1"/>
    <property type="molecule type" value="Genomic_DNA"/>
</dbReference>
<dbReference type="InterPro" id="IPR050653">
    <property type="entry name" value="Prot_Inhib_GrowthFact_Antg"/>
</dbReference>
<feature type="domain" description="Kazal-like" evidence="4">
    <location>
        <begin position="14"/>
        <end position="72"/>
    </location>
</feature>
<proteinExistence type="predicted"/>
<dbReference type="SUPFAM" id="SSF100895">
    <property type="entry name" value="Kazal-type serine protease inhibitors"/>
    <property type="match status" value="1"/>
</dbReference>
<keyword evidence="3" id="KW-1015">Disulfide bond</keyword>
<evidence type="ECO:0000313" key="5">
    <source>
        <dbReference type="EMBL" id="CAH1247773.1"/>
    </source>
</evidence>
<evidence type="ECO:0000256" key="1">
    <source>
        <dbReference type="ARBA" id="ARBA00022690"/>
    </source>
</evidence>
<dbReference type="SMART" id="SM00280">
    <property type="entry name" value="KAZAL"/>
    <property type="match status" value="1"/>
</dbReference>
<evidence type="ECO:0000256" key="2">
    <source>
        <dbReference type="ARBA" id="ARBA00022900"/>
    </source>
</evidence>
<dbReference type="GO" id="GO:0030154">
    <property type="term" value="P:cell differentiation"/>
    <property type="evidence" value="ECO:0007669"/>
    <property type="project" value="TreeGrafter"/>
</dbReference>
<dbReference type="InterPro" id="IPR002350">
    <property type="entry name" value="Kazal_dom"/>
</dbReference>
<reference evidence="5" key="1">
    <citation type="submission" date="2022-01" db="EMBL/GenBank/DDBJ databases">
        <authorList>
            <person name="Braso-Vives M."/>
        </authorList>
    </citation>
    <scope>NUCLEOTIDE SEQUENCE</scope>
</reference>
<dbReference type="Pfam" id="PF00050">
    <property type="entry name" value="Kazal_1"/>
    <property type="match status" value="1"/>
</dbReference>
<dbReference type="Proteomes" id="UP000838412">
    <property type="component" value="Chromosome 16"/>
</dbReference>
<dbReference type="AlphaFoldDB" id="A0A8J9Z5W9"/>
<keyword evidence="6" id="KW-1185">Reference proteome</keyword>
<dbReference type="GO" id="GO:0005576">
    <property type="term" value="C:extracellular region"/>
    <property type="evidence" value="ECO:0007669"/>
    <property type="project" value="TreeGrafter"/>
</dbReference>
<dbReference type="CDD" id="cd00104">
    <property type="entry name" value="KAZAL_FS"/>
    <property type="match status" value="1"/>
</dbReference>
<evidence type="ECO:0000256" key="3">
    <source>
        <dbReference type="ARBA" id="ARBA00023157"/>
    </source>
</evidence>
<name>A0A8J9Z5W9_BRALA</name>
<accession>A0A8J9Z5W9</accession>
<gene>
    <name evidence="5" type="primary">FSTL5</name>
    <name evidence="5" type="ORF">BLAG_LOCUS9345</name>
</gene>
<dbReference type="PANTHER" id="PTHR10913">
    <property type="entry name" value="FOLLISTATIN-RELATED"/>
    <property type="match status" value="1"/>
</dbReference>
<dbReference type="InterPro" id="IPR036058">
    <property type="entry name" value="Kazal_dom_sf"/>
</dbReference>
<dbReference type="PROSITE" id="PS51465">
    <property type="entry name" value="KAZAL_2"/>
    <property type="match status" value="1"/>
</dbReference>
<dbReference type="FunFam" id="3.30.60.30:FF:000118">
    <property type="entry name" value="Uncharacterized protein"/>
    <property type="match status" value="1"/>
</dbReference>
<evidence type="ECO:0000313" key="6">
    <source>
        <dbReference type="Proteomes" id="UP000838412"/>
    </source>
</evidence>
<sequence>MVHEAPCGTQNRKRQFDSECPMYCPEYYSPVCGSNGQTYDNICFLESAACIAGMNNPNAEPITMAHRGGCNGEGIFPLLVS</sequence>
<evidence type="ECO:0000259" key="4">
    <source>
        <dbReference type="PROSITE" id="PS51465"/>
    </source>
</evidence>